<dbReference type="EMBL" id="JAESWC010000018">
    <property type="protein sequence ID" value="MBL4937744.1"/>
    <property type="molecule type" value="Genomic_DNA"/>
</dbReference>
<keyword evidence="2" id="KW-1185">Reference proteome</keyword>
<evidence type="ECO:0000313" key="2">
    <source>
        <dbReference type="Proteomes" id="UP000632377"/>
    </source>
</evidence>
<protein>
    <submittedName>
        <fullName evidence="1">Uncharacterized protein</fullName>
    </submittedName>
</protein>
<name>A0ABS1THC1_9CLOT</name>
<sequence length="183" mass="21340">MSEENEYLWKSKKDDYVLIKSSEDSYSIFNITNNAALIIEDNEEAKFVINQMKQNGNKIVRIELLNYLLDKRPIPTLISIQDDKEVYRCSDTGEKFELNLECTPHFAPRFDLAIKWSVNIPLTKQIIHLKKIFPGIEKSTPELLQIARNSSKYVFAECLSRFQTDRIINEGKKYGLDIYVNPK</sequence>
<accession>A0ABS1THC1</accession>
<reference evidence="1 2" key="1">
    <citation type="submission" date="2021-01" db="EMBL/GenBank/DDBJ databases">
        <title>Genome public.</title>
        <authorList>
            <person name="Liu C."/>
            <person name="Sun Q."/>
        </authorList>
    </citation>
    <scope>NUCLEOTIDE SEQUENCE [LARGE SCALE GENOMIC DNA]</scope>
    <source>
        <strain evidence="1 2">YIM B02515</strain>
    </source>
</reference>
<proteinExistence type="predicted"/>
<comment type="caution">
    <text evidence="1">The sequence shown here is derived from an EMBL/GenBank/DDBJ whole genome shotgun (WGS) entry which is preliminary data.</text>
</comment>
<dbReference type="Proteomes" id="UP000632377">
    <property type="component" value="Unassembled WGS sequence"/>
</dbReference>
<gene>
    <name evidence="1" type="ORF">JK636_18730</name>
</gene>
<organism evidence="1 2">
    <name type="scientific">Clostridium rhizosphaerae</name>
    <dbReference type="NCBI Taxonomy" id="2803861"/>
    <lineage>
        <taxon>Bacteria</taxon>
        <taxon>Bacillati</taxon>
        <taxon>Bacillota</taxon>
        <taxon>Clostridia</taxon>
        <taxon>Eubacteriales</taxon>
        <taxon>Clostridiaceae</taxon>
        <taxon>Clostridium</taxon>
    </lineage>
</organism>
<dbReference type="RefSeq" id="WP_202750494.1">
    <property type="nucleotide sequence ID" value="NZ_JAESWC010000018.1"/>
</dbReference>
<evidence type="ECO:0000313" key="1">
    <source>
        <dbReference type="EMBL" id="MBL4937744.1"/>
    </source>
</evidence>